<comment type="caution">
    <text evidence="25">The sequence shown here is derived from an EMBL/GenBank/DDBJ whole genome shotgun (WGS) entry which is preliminary data.</text>
</comment>
<name>A0A8J7NHV9_ATRSP</name>
<dbReference type="SMART" id="SM00233">
    <property type="entry name" value="PH"/>
    <property type="match status" value="1"/>
</dbReference>
<dbReference type="PANTHER" id="PTHR13944">
    <property type="entry name" value="AGAP007712-PA"/>
    <property type="match status" value="1"/>
</dbReference>
<comment type="catalytic activity">
    <reaction evidence="17">
        <text>(L-glutamyl)(n+1)-gamma-L-glutamyl-L-glutamyl-[protein] + H2O = (L-glutamyl)(n)-gamma-L-glutamyl-L-glutamyl-[protein] + L-glutamate</text>
        <dbReference type="Rhea" id="RHEA:60004"/>
        <dbReference type="Rhea" id="RHEA-COMP:15519"/>
        <dbReference type="Rhea" id="RHEA-COMP:15675"/>
        <dbReference type="ChEBI" id="CHEBI:15377"/>
        <dbReference type="ChEBI" id="CHEBI:29985"/>
        <dbReference type="ChEBI" id="CHEBI:143623"/>
    </reaction>
    <physiologicalReaction direction="left-to-right" evidence="17">
        <dbReference type="Rhea" id="RHEA:60005"/>
    </physiologicalReaction>
</comment>
<dbReference type="SUPFAM" id="SSF53187">
    <property type="entry name" value="Zn-dependent exopeptidases"/>
    <property type="match status" value="1"/>
</dbReference>
<dbReference type="CDD" id="cd13392">
    <property type="entry name" value="PH_AKAP13"/>
    <property type="match status" value="1"/>
</dbReference>
<keyword evidence="7" id="KW-0344">Guanine-nucleotide releasing factor</keyword>
<dbReference type="SUPFAM" id="SSF48065">
    <property type="entry name" value="DBL homology domain (DH-domain)"/>
    <property type="match status" value="1"/>
</dbReference>
<feature type="region of interest" description="Disordered" evidence="19">
    <location>
        <begin position="1512"/>
        <end position="1549"/>
    </location>
</feature>
<feature type="region of interest" description="Disordered" evidence="19">
    <location>
        <begin position="1564"/>
        <end position="1587"/>
    </location>
</feature>
<feature type="region of interest" description="Disordered" evidence="19">
    <location>
        <begin position="349"/>
        <end position="381"/>
    </location>
</feature>
<evidence type="ECO:0000256" key="4">
    <source>
        <dbReference type="ARBA" id="ARBA00022490"/>
    </source>
</evidence>
<dbReference type="PROSITE" id="PS00191">
    <property type="entry name" value="CYTOCHROME_B5_1"/>
    <property type="match status" value="1"/>
</dbReference>
<dbReference type="FunFam" id="1.20.900.10:FF:000004">
    <property type="entry name" value="Rho guanine nucleotide exchange factor 2"/>
    <property type="match status" value="1"/>
</dbReference>
<dbReference type="InterPro" id="IPR051632">
    <property type="entry name" value="Rho_GEF"/>
</dbReference>
<dbReference type="SMART" id="SM00325">
    <property type="entry name" value="RhoGEF"/>
    <property type="match status" value="1"/>
</dbReference>
<dbReference type="Gene3D" id="2.30.29.30">
    <property type="entry name" value="Pleckstrin-homology domain (PH domain)/Phosphotyrosine-binding domain (PTB)"/>
    <property type="match status" value="1"/>
</dbReference>
<feature type="region of interest" description="Disordered" evidence="19">
    <location>
        <begin position="2478"/>
        <end position="2543"/>
    </location>
</feature>
<feature type="domain" description="DH" evidence="22">
    <location>
        <begin position="1801"/>
        <end position="1990"/>
    </location>
</feature>
<feature type="compositionally biased region" description="Basic and acidic residues" evidence="19">
    <location>
        <begin position="925"/>
        <end position="940"/>
    </location>
</feature>
<feature type="compositionally biased region" description="Low complexity" evidence="19">
    <location>
        <begin position="1521"/>
        <end position="1536"/>
    </location>
</feature>
<dbReference type="InterPro" id="IPR018506">
    <property type="entry name" value="Cyt_B5_heme-BS"/>
</dbReference>
<dbReference type="Pfam" id="PF17838">
    <property type="entry name" value="PH_16"/>
    <property type="match status" value="1"/>
</dbReference>
<feature type="compositionally biased region" description="Polar residues" evidence="19">
    <location>
        <begin position="3108"/>
        <end position="3135"/>
    </location>
</feature>
<dbReference type="InterPro" id="IPR041020">
    <property type="entry name" value="PH_16"/>
</dbReference>
<dbReference type="InterPro" id="IPR016024">
    <property type="entry name" value="ARM-type_fold"/>
</dbReference>
<feature type="non-terminal residue" evidence="25">
    <location>
        <position position="3850"/>
    </location>
</feature>
<dbReference type="GO" id="GO:0035023">
    <property type="term" value="P:regulation of Rho protein signal transduction"/>
    <property type="evidence" value="ECO:0007669"/>
    <property type="project" value="TreeGrafter"/>
</dbReference>
<keyword evidence="12" id="KW-0862">Zinc</keyword>
<evidence type="ECO:0000256" key="5">
    <source>
        <dbReference type="ARBA" id="ARBA00022553"/>
    </source>
</evidence>
<evidence type="ECO:0000259" key="23">
    <source>
        <dbReference type="PROSITE" id="PS50081"/>
    </source>
</evidence>
<feature type="compositionally biased region" description="Polar residues" evidence="19">
    <location>
        <begin position="876"/>
        <end position="909"/>
    </location>
</feature>
<dbReference type="SUPFAM" id="SSF48371">
    <property type="entry name" value="ARM repeat"/>
    <property type="match status" value="1"/>
</dbReference>
<feature type="chain" id="PRO_5035209704" description="tubulin-glutamate carboxypeptidase" evidence="20">
    <location>
        <begin position="20"/>
        <end position="3850"/>
    </location>
</feature>
<evidence type="ECO:0000259" key="22">
    <source>
        <dbReference type="PROSITE" id="PS50010"/>
    </source>
</evidence>
<keyword evidence="14" id="KW-0175">Coiled coil</keyword>
<dbReference type="SUPFAM" id="SSF57889">
    <property type="entry name" value="Cysteine-rich domain"/>
    <property type="match status" value="1"/>
</dbReference>
<keyword evidence="11" id="KW-0378">Hydrolase</keyword>
<dbReference type="Pfam" id="PF18027">
    <property type="entry name" value="Pepdidase_M14_N"/>
    <property type="match status" value="1"/>
</dbReference>
<dbReference type="GO" id="GO:0032587">
    <property type="term" value="C:ruffle membrane"/>
    <property type="evidence" value="ECO:0007669"/>
    <property type="project" value="TreeGrafter"/>
</dbReference>
<feature type="region of interest" description="Disordered" evidence="19">
    <location>
        <begin position="805"/>
        <end position="909"/>
    </location>
</feature>
<dbReference type="PROSITE" id="PS52035">
    <property type="entry name" value="PEPTIDASE_M14"/>
    <property type="match status" value="1"/>
</dbReference>
<evidence type="ECO:0000256" key="3">
    <source>
        <dbReference type="ARBA" id="ARBA00005988"/>
    </source>
</evidence>
<feature type="domain" description="PH" evidence="21">
    <location>
        <begin position="2030"/>
        <end position="2132"/>
    </location>
</feature>
<evidence type="ECO:0000256" key="11">
    <source>
        <dbReference type="ARBA" id="ARBA00022801"/>
    </source>
</evidence>
<comment type="cofactor">
    <cofactor evidence="1">
        <name>Zn(2+)</name>
        <dbReference type="ChEBI" id="CHEBI:29105"/>
    </cofactor>
</comment>
<keyword evidence="20" id="KW-0732">Signal</keyword>
<evidence type="ECO:0000256" key="7">
    <source>
        <dbReference type="ARBA" id="ARBA00022658"/>
    </source>
</evidence>
<feature type="region of interest" description="Disordered" evidence="19">
    <location>
        <begin position="2357"/>
        <end position="2416"/>
    </location>
</feature>
<feature type="active site" description="Proton donor/acceptor" evidence="18">
    <location>
        <position position="3697"/>
    </location>
</feature>
<comment type="catalytic activity">
    <reaction evidence="15">
        <text>C-terminal L-alpha-aminoacyl-L-glutamyl-L-glutamyl-[tubulin] + H2O = C-terminal L-alpha-aminoacyl-L-glutamyl-[tubulin] + L-glutamate</text>
        <dbReference type="Rhea" id="RHEA:63792"/>
        <dbReference type="Rhea" id="RHEA-COMP:16435"/>
        <dbReference type="Rhea" id="RHEA-COMP:16436"/>
        <dbReference type="ChEBI" id="CHEBI:15377"/>
        <dbReference type="ChEBI" id="CHEBI:29985"/>
        <dbReference type="ChEBI" id="CHEBI:149555"/>
        <dbReference type="ChEBI" id="CHEBI:149556"/>
        <dbReference type="EC" id="3.4.17.24"/>
    </reaction>
    <physiologicalReaction direction="left-to-right" evidence="15">
        <dbReference type="Rhea" id="RHEA:63793"/>
    </physiologicalReaction>
</comment>
<dbReference type="InterPro" id="IPR000834">
    <property type="entry name" value="Peptidase_M14"/>
</dbReference>
<feature type="domain" description="Peptidase M14" evidence="24">
    <location>
        <begin position="3443"/>
        <end position="3733"/>
    </location>
</feature>
<protein>
    <recommendedName>
        <fullName evidence="16">tubulin-glutamate carboxypeptidase</fullName>
        <ecNumber evidence="16">3.4.17.24</ecNumber>
    </recommendedName>
</protein>
<dbReference type="PANTHER" id="PTHR13944:SF18">
    <property type="entry name" value="A-KINASE ANCHOR PROTEIN 13"/>
    <property type="match status" value="1"/>
</dbReference>
<keyword evidence="4" id="KW-0963">Cytoplasm</keyword>
<feature type="compositionally biased region" description="Low complexity" evidence="19">
    <location>
        <begin position="1303"/>
        <end position="1316"/>
    </location>
</feature>
<feature type="region of interest" description="Disordered" evidence="19">
    <location>
        <begin position="2948"/>
        <end position="2990"/>
    </location>
</feature>
<feature type="compositionally biased region" description="Basic and acidic residues" evidence="19">
    <location>
        <begin position="2478"/>
        <end position="2490"/>
    </location>
</feature>
<feature type="compositionally biased region" description="Polar residues" evidence="19">
    <location>
        <begin position="2496"/>
        <end position="2511"/>
    </location>
</feature>
<dbReference type="InterPro" id="IPR001849">
    <property type="entry name" value="PH_domain"/>
</dbReference>
<feature type="signal peptide" evidence="20">
    <location>
        <begin position="1"/>
        <end position="19"/>
    </location>
</feature>
<dbReference type="FunFam" id="2.30.29.30:FF:000021">
    <property type="entry name" value="Rho guanine nucleotide exchange factor 2"/>
    <property type="match status" value="1"/>
</dbReference>
<evidence type="ECO:0000256" key="14">
    <source>
        <dbReference type="ARBA" id="ARBA00023054"/>
    </source>
</evidence>
<evidence type="ECO:0000259" key="21">
    <source>
        <dbReference type="PROSITE" id="PS50003"/>
    </source>
</evidence>
<feature type="compositionally biased region" description="Polar residues" evidence="19">
    <location>
        <begin position="550"/>
        <end position="561"/>
    </location>
</feature>
<dbReference type="Gene3D" id="3.40.630.10">
    <property type="entry name" value="Zn peptidases"/>
    <property type="match status" value="1"/>
</dbReference>
<feature type="compositionally biased region" description="Basic and acidic residues" evidence="19">
    <location>
        <begin position="2571"/>
        <end position="2586"/>
    </location>
</feature>
<dbReference type="Pfam" id="PF00246">
    <property type="entry name" value="Peptidase_M14"/>
    <property type="match status" value="1"/>
</dbReference>
<sequence length="3850" mass="426315">IFRDLLLSFFTPLLPSLQGECLLTVQLCDEDRFDDEEDVEFYLLFAGTSQRHLTSTRRVDHVTLHAVCPAHGCCEAVLVTLCSARPGHPVGSVAQERFLFVQDLAFDVAQFLVSSAGRPDALEHARLLDEFPIPPAESERLDSSVALAMRHLALPEGWSVLGAGEGSGSKCRVPAPQSSGWVLLLNLVVLVLTDLSRPAEGREGSSLGRILRALCFSLEREKPSPQETLLHFAARRGLWRLALFLLQQPGGRAALRLPNRQGATPVDVAQQRGNCRVEELLARDTAALQECWTGASQLVFSGDCQVKHHPGLGTYTLTAGAAPGSQPASLDGDVERLRGFMRSHPGGKEWAPHCAIEGDEGVDSSHTSKALPSECEADTEQNLDTSLQNNADDEVRVCPCETSSQDYQCRKEKEVGTASASVVDSRKESDKSNTVLSQTESKSPTSNEEACGNQEETDTALPVISAGQDSPYKADKENQEGEQAEGGLSEKVSQALSEDKSQSDNSESSLGDNMGQTRSQDHYETAEREMEKCSVKEEKSEPVQDLERSSGGNLDEQSSGSVEAVCSSGFDLPEKNNEEDCPGNAEDISSSMVLNSTSSEVSADAVKQDPFTLQLLVPEAHGAGEEQGDCSIASPADEPEELRSVTLETVVELEEHEPLSSENAAMSSSALGVDSAAGAVEDESSLNQGAQPAGGDVGAAVALSSEEEEDSFLSVSSSTAESFYLPEEGKAMELSAEAQPPQEIGNMENGDMDILKTSEGNLWHPDSLSPSEITTSHLADIGEISKPEVNADLQGFLASLGAEKRVSEENELRSLPTVLEEDTEEVTVEALNCDKEEEQEQVDENFSEDGSGLTSADSGIAHGDSSESAEIHPLTSEMNSVPESPITPSCSENSDSTSSLLAGQDTAASVDTVSSLALDLDSLESESKAAGEDATWRAEGDLSDIAHTAGGTGEAAGPSVEDSPTVFENEREVREAAEDEVDFPRASPFSAGEETTGDKTMIKLLGVSFSSRSRLVLKAHLLPHDHLEASRRLPVEHHYGAEAHGGGWKRKQDRISEAKRMSLDPTSPVVHALKHSACNRRQPSSACLAVGEQSCIHRDEEKLCSGPCTDPGLLDHKQSPQSTGDLQQLCPENMGERLPKQNYIVPEFKNGNRETTAAKFLDEEDGAAVCVCKVKRALSPPAAAETRRSTEPGQTCPPEKSPQSPEDRAVSPARQESGSDADGFSGPDPCDDNVDNVFGKGDEALTGDSTSEVSCSSTDGPPTSTPERGPEARSWSAEEGQRAAGGCEAEEEEKDRLTEVPVRSALLRSSIRSLSPFRRHSWGPGKNLGPEAEMSQRSSLRSLGDVVKKPPIHRRSMSWCPSDVPLSPAVDEISNRSYSLEGLSADRQPGRESPPQGISPRDARRTPLPENEERGSLVSLTEEEQESDLGENSSLDSQHGDVSFFLFKQKSESLRPLGHSYTLPQPLTKSVSLLTISQTGLDSEYPGAIAWTESAKETNLLLLQHLSTPPQIYDEEESDNIKSSTSMSSSLGYSASLKDADGKPGPTKVSRTFSYIKSKMYSSKKTREKDKEKAKEKEKEAKEKDKKTLNGHLFSPVTGFSAQCYHCNKAPNTKEVYHCATCNAYVHKGCRENLPSCTKVKVKHQKQQFAVPDSASMPAVTMRHKSSLPRERPRSAVFIPDDHSLIAPRRHTSLMPFHSSNLSKSISISNIAGSAYDEIPLKGMKFLSQSTDSLHKPSKVNESTESLADEGYMLLSVPGTEMMDSQLMGEFEQDIKDLEADSWSMIVDKKLVKQLKKDMIKRQDVIYELIQTEMHHVRTLKIMADVYSKGLCKELQQETNTERIFPVLDDLVDIHTQFFSRVLERKRESQQESRTEGKEGGFVIRKIGDILVNQFTGSSAERMKKIYGKFCSRHNEAVNYYKECCAKDKRFQAFVTVIPECILLVTQRITKYPVLLQRILQHTKENEEDHADLSRALTLVKEVIAAVDSKVNEHEKKKRLKEIYSRTDSKSIMRMKSGQMFAREDLLRRKLIHDGPLQLKNSAGRLKDVQALLFAGVFVFLQEKDQKYVFASLDQRATVISLQKLIVREVANEEKGLFLITAGSEKPEMVEVHASSKEERNAWMQLIQDAMHSMEKDDDEGIPSETEEDKRILETKAREMRELLRQKDGQIATLLEEKVRLFRDMCEGGRPEEAAPGAVTRTLFRASSDDVPKGECECNLMCQLISLSVETLQTLVSGSLGGAVGQQVSSNLEAEGSVGPVLLPRRAETFGGFDSHQMNASKKIFILDGEKDEGEESPDLRRTESDSVLKKGGNANLLLLLKRNSEQVLHSVTHLHELLSVLQAVVVQQDTFIEDQRQALSERPTSRPSSRPNSLIEQEKQRSLEKQRQELANLQRAAQRQLDRDREQREWGARERELAQREARLQRLDEEAQRGRRELEQDREELRGRKDEYQRDLERLRAAQRQLDRDREQVRRDLERIEQLKQTEDKRKHRTPSSTSDDSLKFQSTSSLDRDPAECELSSSPKTDSLTRTDSKQKGKNLNPFAFNQSLKAQGSEGQNQIPGRLLQLARSKDKKDKKDKKDISIKKGKGQLSPAAGTWRIDHLPTGTRGTHLANREGGHDDLVAMKVEAVVKCPPKLHPAKPGEQKHDEQPQRQRYGVWPSMAGAGGSGLEVLLSTLQQNPSDTEGTLTILNVLDELLSAGTDRRIHYMISKGGSEALLQTLVNTAKALSPNYTVLLPLLHLLAKVGHRDKKIGQKAEKVEAVLLILNLLRLNIRYPKRAAACLWVLRVFCSCVSAAALLGKNRALDVVFKLITPHSKKHTRMIKAAIDALAALLNSKSNVHCTVGRGYIPALLKLYEDWHLKDTDNRRVPIRRALLHCLHHATSLPVGRSALMEQGGMRLLFHTTQACLANQALESLVTSATQLMRKCYPKCPFPLSSHQSVYSFPLPGSPPSGADNAPCPQDGDLEEESDEEKNDELESKEEDDDLETDLTMLRMKPEPDRTLEQLGQYVRLCPELHHDFKSCHTHCVLGTNTPDLQVIFLICCHIVLYKKGRTGITLVLTSLSLNVCPIFHSFICKTENEAVVTWLCKGQGILEKQTGYRPSEQGSKNQGWSRNKVQNASRGQDTKQSTAMELARDSRGSETKPCDRAPSPIRSKSLSSESPGAGMVDLDSDSEAEDSSDEDGLLDTEFDPHRQEGRSLVDTLLERHGATIFHHDPRLYATTAVNTKSIARYSVLAFPDFWGHLPPPYRQPCAERKEAVQRKKVFEDIQRLLCPEDIINKVVFDVESDSSQSPADDPDSLRFYSQFESGNLRKAVQVRRCEYDLILNSDVNSSSHHQWFYFEVSGMKAGLSYRFNIVNCEKVNSQFNYGMQPVLYSVREALEGRPHWVRTGSEICYYRNHSCQCTPPARGQKSHPYYTLTFTVTFQHEDDVCYLAYHYPYTYTALQTHLQLLQQSVDPSKVFFQQQTLCATLAGNPCPLVTITACPAARSWKHLHQLRNRPCIVLTARVHPGESNASWVMKGTLEFLCSTDPVAESLRETYIFKIIPMLNPDGVINGMHRCSLSGEDLNRQWLKPDPTLSPTIYHTKGFLYYLNSIGRAPLVFCDYHGHSRKKNVFLYGCSVKETLWQSGVPLHALVFKEDPGYRTLPKVLDRIAPAFSFNSCNFLVEKSRGSTARVVVWREMGVQRSYTMESTYNSCNQGVYKGRQHCIKPARRRMLSPLESQLMHSSGEEVKQCRGGVIVQHVPAEERVANTTVPLQRAAGALAPPVGQQHPLTASPSMQEWTDKELDGLQLGTRELEEMGAKFCQSLLSLKGNTLLHSKKLIKHASVLLNLDDNILDHKSHR</sequence>
<evidence type="ECO:0000256" key="13">
    <source>
        <dbReference type="ARBA" id="ARBA00023049"/>
    </source>
</evidence>
<dbReference type="InterPro" id="IPR011993">
    <property type="entry name" value="PH-like_dom_sf"/>
</dbReference>
<feature type="compositionally biased region" description="Acidic residues" evidence="19">
    <location>
        <begin position="3174"/>
        <end position="3193"/>
    </location>
</feature>
<feature type="compositionally biased region" description="Basic and acidic residues" evidence="19">
    <location>
        <begin position="1401"/>
        <end position="1415"/>
    </location>
</feature>
<dbReference type="GO" id="GO:0045666">
    <property type="term" value="P:positive regulation of neuron differentiation"/>
    <property type="evidence" value="ECO:0007669"/>
    <property type="project" value="TreeGrafter"/>
</dbReference>
<feature type="compositionally biased region" description="Basic and acidic residues" evidence="19">
    <location>
        <begin position="1565"/>
        <end position="1587"/>
    </location>
</feature>
<evidence type="ECO:0000256" key="20">
    <source>
        <dbReference type="SAM" id="SignalP"/>
    </source>
</evidence>
<evidence type="ECO:0000256" key="2">
    <source>
        <dbReference type="ARBA" id="ARBA00004514"/>
    </source>
</evidence>
<feature type="region of interest" description="Disordered" evidence="19">
    <location>
        <begin position="619"/>
        <end position="769"/>
    </location>
</feature>
<evidence type="ECO:0000256" key="17">
    <source>
        <dbReference type="ARBA" id="ARBA00029302"/>
    </source>
</evidence>
<dbReference type="PROSITE" id="PS50003">
    <property type="entry name" value="PH_DOMAIN"/>
    <property type="match status" value="1"/>
</dbReference>
<feature type="region of interest" description="Disordered" evidence="19">
    <location>
        <begin position="411"/>
        <end position="589"/>
    </location>
</feature>
<dbReference type="Pfam" id="PF25571">
    <property type="entry name" value="TPR_CCP1_N"/>
    <property type="match status" value="1"/>
</dbReference>
<keyword evidence="13" id="KW-0482">Metalloprotease</keyword>
<dbReference type="InterPro" id="IPR040626">
    <property type="entry name" value="Pepdidase_M14_N"/>
</dbReference>
<dbReference type="Gene3D" id="2.60.40.3120">
    <property type="match status" value="1"/>
</dbReference>
<dbReference type="EC" id="3.4.17.24" evidence="16"/>
<evidence type="ECO:0000259" key="24">
    <source>
        <dbReference type="PROSITE" id="PS52035"/>
    </source>
</evidence>
<evidence type="ECO:0000256" key="19">
    <source>
        <dbReference type="SAM" id="MobiDB-lite"/>
    </source>
</evidence>
<comment type="subcellular location">
    <subcellularLocation>
        <location evidence="2">Cytoplasm</location>
        <location evidence="2">Cytosol</location>
    </subcellularLocation>
</comment>
<dbReference type="Gene3D" id="1.25.10.10">
    <property type="entry name" value="Leucine-rich Repeat Variant"/>
    <property type="match status" value="1"/>
</dbReference>
<comment type="similarity">
    <text evidence="3 18">Belongs to the peptidase M14 family.</text>
</comment>
<dbReference type="InterPro" id="IPR011989">
    <property type="entry name" value="ARM-like"/>
</dbReference>
<dbReference type="GO" id="GO:0004181">
    <property type="term" value="F:metallocarboxypeptidase activity"/>
    <property type="evidence" value="ECO:0007669"/>
    <property type="project" value="InterPro"/>
</dbReference>
<evidence type="ECO:0000256" key="9">
    <source>
        <dbReference type="ARBA" id="ARBA00022723"/>
    </source>
</evidence>
<dbReference type="GO" id="GO:0008017">
    <property type="term" value="F:microtubule binding"/>
    <property type="evidence" value="ECO:0007669"/>
    <property type="project" value="TreeGrafter"/>
</dbReference>
<evidence type="ECO:0000256" key="6">
    <source>
        <dbReference type="ARBA" id="ARBA00022645"/>
    </source>
</evidence>
<organism evidence="25 26">
    <name type="scientific">Atractosteus spatula</name>
    <name type="common">Alligator gar</name>
    <name type="synonym">Lepisosteus spatula</name>
    <dbReference type="NCBI Taxonomy" id="7917"/>
    <lineage>
        <taxon>Eukaryota</taxon>
        <taxon>Metazoa</taxon>
        <taxon>Chordata</taxon>
        <taxon>Craniata</taxon>
        <taxon>Vertebrata</taxon>
        <taxon>Euteleostomi</taxon>
        <taxon>Actinopterygii</taxon>
        <taxon>Neopterygii</taxon>
        <taxon>Holostei</taxon>
        <taxon>Semionotiformes</taxon>
        <taxon>Lepisosteidae</taxon>
        <taxon>Atractosteus</taxon>
    </lineage>
</organism>
<keyword evidence="9" id="KW-0479">Metal-binding</keyword>
<keyword evidence="10" id="KW-0863">Zinc-finger</keyword>
<feature type="region of interest" description="Disordered" evidence="19">
    <location>
        <begin position="923"/>
        <end position="994"/>
    </location>
</feature>
<evidence type="ECO:0000256" key="16">
    <source>
        <dbReference type="ARBA" id="ARBA00026108"/>
    </source>
</evidence>
<dbReference type="PROSITE" id="PS50081">
    <property type="entry name" value="ZF_DAG_PE_2"/>
    <property type="match status" value="1"/>
</dbReference>
<evidence type="ECO:0000256" key="8">
    <source>
        <dbReference type="ARBA" id="ARBA00022670"/>
    </source>
</evidence>
<dbReference type="GO" id="GO:0005829">
    <property type="term" value="C:cytosol"/>
    <property type="evidence" value="ECO:0007669"/>
    <property type="project" value="UniProtKB-SubCell"/>
</dbReference>
<dbReference type="GO" id="GO:0020037">
    <property type="term" value="F:heme binding"/>
    <property type="evidence" value="ECO:0007669"/>
    <property type="project" value="InterPro"/>
</dbReference>
<dbReference type="GO" id="GO:0008270">
    <property type="term" value="F:zinc ion binding"/>
    <property type="evidence" value="ECO:0007669"/>
    <property type="project" value="UniProtKB-KW"/>
</dbReference>
<evidence type="ECO:0000256" key="15">
    <source>
        <dbReference type="ARBA" id="ARBA00024524"/>
    </source>
</evidence>
<feature type="region of interest" description="Disordered" evidence="19">
    <location>
        <begin position="3103"/>
        <end position="3198"/>
    </location>
</feature>
<feature type="compositionally biased region" description="Polar residues" evidence="19">
    <location>
        <begin position="432"/>
        <end position="448"/>
    </location>
</feature>
<feature type="compositionally biased region" description="Basic and acidic residues" evidence="19">
    <location>
        <begin position="3138"/>
        <end position="3151"/>
    </location>
</feature>
<proteinExistence type="inferred from homology"/>
<feature type="compositionally biased region" description="Basic and acidic residues" evidence="19">
    <location>
        <begin position="2377"/>
        <end position="2389"/>
    </location>
</feature>
<dbReference type="GO" id="GO:0007015">
    <property type="term" value="P:actin filament organization"/>
    <property type="evidence" value="ECO:0007669"/>
    <property type="project" value="TreeGrafter"/>
</dbReference>
<evidence type="ECO:0000256" key="10">
    <source>
        <dbReference type="ARBA" id="ARBA00022771"/>
    </source>
</evidence>
<dbReference type="GO" id="GO:0006508">
    <property type="term" value="P:proteolysis"/>
    <property type="evidence" value="ECO:0007669"/>
    <property type="project" value="UniProtKB-KW"/>
</dbReference>
<accession>A0A8J7NHV9</accession>
<keyword evidence="6" id="KW-0121">Carboxypeptidase</keyword>
<dbReference type="SUPFAM" id="SSF50729">
    <property type="entry name" value="PH domain-like"/>
    <property type="match status" value="1"/>
</dbReference>
<feature type="compositionally biased region" description="Basic and acidic residues" evidence="19">
    <location>
        <begin position="2401"/>
        <end position="2416"/>
    </location>
</feature>
<dbReference type="GO" id="GO:0000902">
    <property type="term" value="P:cell morphogenesis"/>
    <property type="evidence" value="ECO:0007669"/>
    <property type="project" value="TreeGrafter"/>
</dbReference>
<dbReference type="InterPro" id="IPR036770">
    <property type="entry name" value="Ankyrin_rpt-contain_sf"/>
</dbReference>
<feature type="compositionally biased region" description="Basic and acidic residues" evidence="19">
    <location>
        <begin position="519"/>
        <end position="548"/>
    </location>
</feature>
<feature type="compositionally biased region" description="Low complexity" evidence="19">
    <location>
        <begin position="2361"/>
        <end position="2374"/>
    </location>
</feature>
<dbReference type="CDD" id="cd20878">
    <property type="entry name" value="C1_AKAP13"/>
    <property type="match status" value="1"/>
</dbReference>
<dbReference type="EMBL" id="JAAWVO010004691">
    <property type="protein sequence ID" value="MBN3312339.1"/>
    <property type="molecule type" value="Genomic_DNA"/>
</dbReference>
<feature type="non-terminal residue" evidence="25">
    <location>
        <position position="1"/>
    </location>
</feature>
<feature type="compositionally biased region" description="Polar residues" evidence="19">
    <location>
        <begin position="660"/>
        <end position="670"/>
    </location>
</feature>
<dbReference type="Gene3D" id="1.25.40.20">
    <property type="entry name" value="Ankyrin repeat-containing domain"/>
    <property type="match status" value="1"/>
</dbReference>
<dbReference type="SMART" id="SM00109">
    <property type="entry name" value="C1"/>
    <property type="match status" value="1"/>
</dbReference>
<gene>
    <name evidence="25" type="primary">Akap13</name>
    <name evidence="25" type="ORF">GTO95_0010220</name>
</gene>
<evidence type="ECO:0000256" key="1">
    <source>
        <dbReference type="ARBA" id="ARBA00001947"/>
    </source>
</evidence>
<dbReference type="GO" id="GO:0005085">
    <property type="term" value="F:guanyl-nucleotide exchange factor activity"/>
    <property type="evidence" value="ECO:0007669"/>
    <property type="project" value="UniProtKB-KW"/>
</dbReference>
<dbReference type="Gene3D" id="1.20.900.10">
    <property type="entry name" value="Dbl homology (DH) domain"/>
    <property type="match status" value="1"/>
</dbReference>
<dbReference type="InterPro" id="IPR046349">
    <property type="entry name" value="C1-like_sf"/>
</dbReference>
<keyword evidence="8" id="KW-0645">Protease</keyword>
<dbReference type="CDD" id="cd00160">
    <property type="entry name" value="RhoGEF"/>
    <property type="match status" value="1"/>
</dbReference>
<feature type="compositionally biased region" description="Polar residues" evidence="19">
    <location>
        <begin position="1247"/>
        <end position="1266"/>
    </location>
</feature>
<feature type="compositionally biased region" description="Low complexity" evidence="19">
    <location>
        <begin position="2390"/>
        <end position="2400"/>
    </location>
</feature>
<dbReference type="GO" id="GO:0005856">
    <property type="term" value="C:cytoskeleton"/>
    <property type="evidence" value="ECO:0007669"/>
    <property type="project" value="TreeGrafter"/>
</dbReference>
<dbReference type="InterPro" id="IPR035899">
    <property type="entry name" value="DBL_dom_sf"/>
</dbReference>
<dbReference type="Pfam" id="PF00621">
    <property type="entry name" value="RhoGEF"/>
    <property type="match status" value="1"/>
</dbReference>
<evidence type="ECO:0000313" key="25">
    <source>
        <dbReference type="EMBL" id="MBN3312339.1"/>
    </source>
</evidence>
<evidence type="ECO:0000256" key="18">
    <source>
        <dbReference type="PROSITE-ProRule" id="PRU01379"/>
    </source>
</evidence>
<dbReference type="PROSITE" id="PS50010">
    <property type="entry name" value="DH_2"/>
    <property type="match status" value="1"/>
</dbReference>
<feature type="compositionally biased region" description="Polar residues" evidence="19">
    <location>
        <begin position="503"/>
        <end position="518"/>
    </location>
</feature>
<dbReference type="InterPro" id="IPR000219">
    <property type="entry name" value="DH_dom"/>
</dbReference>
<dbReference type="FunFam" id="2.60.40.3120:FF:000001">
    <property type="entry name" value="cytosolic carboxypeptidase 1 isoform X1"/>
    <property type="match status" value="1"/>
</dbReference>
<dbReference type="Proteomes" id="UP000736164">
    <property type="component" value="Unassembled WGS sequence"/>
</dbReference>
<feature type="compositionally biased region" description="Acidic residues" evidence="19">
    <location>
        <begin position="2967"/>
        <end position="2990"/>
    </location>
</feature>
<evidence type="ECO:0000313" key="26">
    <source>
        <dbReference type="Proteomes" id="UP000736164"/>
    </source>
</evidence>
<feature type="domain" description="Phorbol-ester/DAG-type" evidence="23">
    <location>
        <begin position="1591"/>
        <end position="1637"/>
    </location>
</feature>
<reference evidence="25" key="1">
    <citation type="journal article" date="2021" name="Cell">
        <title>Tracing the genetic footprints of vertebrate landing in non-teleost ray-finned fishes.</title>
        <authorList>
            <person name="Bi X."/>
            <person name="Wang K."/>
            <person name="Yang L."/>
            <person name="Pan H."/>
            <person name="Jiang H."/>
            <person name="Wei Q."/>
            <person name="Fang M."/>
            <person name="Yu H."/>
            <person name="Zhu C."/>
            <person name="Cai Y."/>
            <person name="He Y."/>
            <person name="Gan X."/>
            <person name="Zeng H."/>
            <person name="Yu D."/>
            <person name="Zhu Y."/>
            <person name="Jiang H."/>
            <person name="Qiu Q."/>
            <person name="Yang H."/>
            <person name="Zhang Y.E."/>
            <person name="Wang W."/>
            <person name="Zhu M."/>
            <person name="He S."/>
            <person name="Zhang G."/>
        </authorList>
    </citation>
    <scope>NUCLEOTIDE SEQUENCE</scope>
    <source>
        <strain evidence="25">Allg_001</strain>
    </source>
</reference>
<feature type="region of interest" description="Disordered" evidence="19">
    <location>
        <begin position="2569"/>
        <end position="2609"/>
    </location>
</feature>
<keyword evidence="5" id="KW-0597">Phosphoprotein</keyword>
<evidence type="ECO:0000256" key="12">
    <source>
        <dbReference type="ARBA" id="ARBA00022833"/>
    </source>
</evidence>
<keyword evidence="26" id="KW-1185">Reference proteome</keyword>
<feature type="region of interest" description="Disordered" evidence="19">
    <location>
        <begin position="1181"/>
        <end position="1438"/>
    </location>
</feature>
<feature type="compositionally biased region" description="Acidic residues" evidence="19">
    <location>
        <begin position="835"/>
        <end position="847"/>
    </location>
</feature>
<dbReference type="InterPro" id="IPR002219">
    <property type="entry name" value="PKC_DAG/PE"/>
</dbReference>